<reference evidence="6 7" key="1">
    <citation type="submission" date="2018-05" db="EMBL/GenBank/DDBJ databases">
        <title>Genomic Encyclopedia of Type Strains, Phase IV (KMG-IV): sequencing the most valuable type-strain genomes for metagenomic binning, comparative biology and taxonomic classification.</title>
        <authorList>
            <person name="Goeker M."/>
        </authorList>
    </citation>
    <scope>NUCLEOTIDE SEQUENCE [LARGE SCALE GENOMIC DNA]</scope>
    <source>
        <strain evidence="6 7">DSM 24995</strain>
    </source>
</reference>
<keyword evidence="1" id="KW-0004">4Fe-4S</keyword>
<dbReference type="RefSeq" id="WP_110321861.1">
    <property type="nucleotide sequence ID" value="NZ_QJKD01000002.1"/>
</dbReference>
<dbReference type="GO" id="GO:0016491">
    <property type="term" value="F:oxidoreductase activity"/>
    <property type="evidence" value="ECO:0007669"/>
    <property type="project" value="UniProtKB-KW"/>
</dbReference>
<keyword evidence="4" id="KW-0408">Iron</keyword>
<gene>
    <name evidence="6" type="ORF">DFR60_102273</name>
</gene>
<organism evidence="6 7">
    <name type="scientific">Hungatella effluvii</name>
    <dbReference type="NCBI Taxonomy" id="1096246"/>
    <lineage>
        <taxon>Bacteria</taxon>
        <taxon>Bacillati</taxon>
        <taxon>Bacillota</taxon>
        <taxon>Clostridia</taxon>
        <taxon>Lachnospirales</taxon>
        <taxon>Lachnospiraceae</taxon>
        <taxon>Hungatella</taxon>
    </lineage>
</organism>
<evidence type="ECO:0000313" key="7">
    <source>
        <dbReference type="Proteomes" id="UP000248057"/>
    </source>
</evidence>
<dbReference type="SUPFAM" id="SSF51905">
    <property type="entry name" value="FAD/NAD(P)-binding domain"/>
    <property type="match status" value="1"/>
</dbReference>
<dbReference type="PANTHER" id="PTHR43498:SF1">
    <property type="entry name" value="COB--COM HETERODISULFIDE REDUCTASE IRON-SULFUR SUBUNIT A"/>
    <property type="match status" value="1"/>
</dbReference>
<name>A0A2V3Y9Y4_9FIRM</name>
<evidence type="ECO:0000256" key="3">
    <source>
        <dbReference type="ARBA" id="ARBA00023002"/>
    </source>
</evidence>
<dbReference type="GO" id="GO:0051539">
    <property type="term" value="F:4 iron, 4 sulfur cluster binding"/>
    <property type="evidence" value="ECO:0007669"/>
    <property type="project" value="UniProtKB-KW"/>
</dbReference>
<keyword evidence="2" id="KW-0479">Metal-binding</keyword>
<evidence type="ECO:0000256" key="2">
    <source>
        <dbReference type="ARBA" id="ARBA00022723"/>
    </source>
</evidence>
<proteinExistence type="predicted"/>
<dbReference type="EMBL" id="QJKD01000002">
    <property type="protein sequence ID" value="PXX55998.1"/>
    <property type="molecule type" value="Genomic_DNA"/>
</dbReference>
<evidence type="ECO:0000256" key="1">
    <source>
        <dbReference type="ARBA" id="ARBA00022485"/>
    </source>
</evidence>
<dbReference type="GO" id="GO:0046872">
    <property type="term" value="F:metal ion binding"/>
    <property type="evidence" value="ECO:0007669"/>
    <property type="project" value="UniProtKB-KW"/>
</dbReference>
<sequence length="435" mass="47162">MNYIEEPKREIPVAWETQVLVLGAGPAGVAAAITAAREGARTVLIEQTGDVGGIATAGLMSHWTGNTEGGIYEEILERSAECMEREGHLFNGGARQIINPERLKTVLLEMLVEAGAKLLLYTFVSDVVMEGDTIKGVIVESKSGRQAILADIVIDATGDGDAAAKAGVPCFKGRETDGKMQPASIMFKVAGVDVERGVFPGGFEETFQIPAGDLQTLGRQYLPEPAGHVLLYKTTLPGVVTCNMTNCTGIDGTKAEDLTRATFVCREQMDRIVDFLRKVVPGFENCYLISSASLIGIRETRHFEGESTITEQDILEARVFDDWVVTRASFNFDVHNLTGNGLDETGSQKTFKQKKGYTIPYGCFVPKKVEGLYLAGRDISGTHMAHSNYRVMPICANMGQAVGIAAALCVKNKKLPRELKAAQVQERLLELGVRP</sequence>
<keyword evidence="7" id="KW-1185">Reference proteome</keyword>
<accession>A0A2V3Y9Y4</accession>
<dbReference type="PANTHER" id="PTHR43498">
    <property type="entry name" value="FERREDOXIN:COB-COM HETERODISULFIDE REDUCTASE SUBUNIT A"/>
    <property type="match status" value="1"/>
</dbReference>
<dbReference type="PRINTS" id="PR00411">
    <property type="entry name" value="PNDRDTASEI"/>
</dbReference>
<dbReference type="InterPro" id="IPR036188">
    <property type="entry name" value="FAD/NAD-bd_sf"/>
</dbReference>
<keyword evidence="3" id="KW-0560">Oxidoreductase</keyword>
<evidence type="ECO:0000313" key="6">
    <source>
        <dbReference type="EMBL" id="PXX55998.1"/>
    </source>
</evidence>
<protein>
    <submittedName>
        <fullName evidence="6">FAD dependent oxidoreductase</fullName>
    </submittedName>
</protein>
<dbReference type="Pfam" id="PF12831">
    <property type="entry name" value="FAD_oxidored"/>
    <property type="match status" value="1"/>
</dbReference>
<dbReference type="Gene3D" id="3.50.50.60">
    <property type="entry name" value="FAD/NAD(P)-binding domain"/>
    <property type="match status" value="1"/>
</dbReference>
<dbReference type="AlphaFoldDB" id="A0A2V3Y9Y4"/>
<dbReference type="GeneID" id="86060262"/>
<evidence type="ECO:0000256" key="5">
    <source>
        <dbReference type="ARBA" id="ARBA00023014"/>
    </source>
</evidence>
<dbReference type="Proteomes" id="UP000248057">
    <property type="component" value="Unassembled WGS sequence"/>
</dbReference>
<evidence type="ECO:0000256" key="4">
    <source>
        <dbReference type="ARBA" id="ARBA00023004"/>
    </source>
</evidence>
<dbReference type="InterPro" id="IPR039650">
    <property type="entry name" value="HdrA-like"/>
</dbReference>
<comment type="caution">
    <text evidence="6">The sequence shown here is derived from an EMBL/GenBank/DDBJ whole genome shotgun (WGS) entry which is preliminary data.</text>
</comment>
<keyword evidence="5" id="KW-0411">Iron-sulfur</keyword>